<keyword evidence="1" id="KW-0813">Transport</keyword>
<dbReference type="Pfam" id="PF00005">
    <property type="entry name" value="ABC_tran"/>
    <property type="match status" value="1"/>
</dbReference>
<evidence type="ECO:0000313" key="6">
    <source>
        <dbReference type="Proteomes" id="UP000000442"/>
    </source>
</evidence>
<keyword evidence="2" id="KW-0547">Nucleotide-binding</keyword>
<dbReference type="SMART" id="SM00382">
    <property type="entry name" value="AAA"/>
    <property type="match status" value="1"/>
</dbReference>
<accession>C0QI13</accession>
<dbReference type="OrthoDB" id="9814623at2"/>
<dbReference type="InterPro" id="IPR003593">
    <property type="entry name" value="AAA+_ATPase"/>
</dbReference>
<evidence type="ECO:0000256" key="2">
    <source>
        <dbReference type="ARBA" id="ARBA00022741"/>
    </source>
</evidence>
<dbReference type="Gene3D" id="3.40.50.300">
    <property type="entry name" value="P-loop containing nucleotide triphosphate hydrolases"/>
    <property type="match status" value="1"/>
</dbReference>
<dbReference type="EMBL" id="CP001087">
    <property type="protein sequence ID" value="ACN15749.1"/>
    <property type="molecule type" value="Genomic_DNA"/>
</dbReference>
<dbReference type="STRING" id="177437.HRM2_26550"/>
<gene>
    <name evidence="5" type="primary">ssuB</name>
    <name evidence="5" type="ordered locus">HRM2_26550</name>
</gene>
<dbReference type="GO" id="GO:0016887">
    <property type="term" value="F:ATP hydrolysis activity"/>
    <property type="evidence" value="ECO:0007669"/>
    <property type="project" value="InterPro"/>
</dbReference>
<dbReference type="RefSeq" id="WP_015904512.1">
    <property type="nucleotide sequence ID" value="NC_012108.1"/>
</dbReference>
<dbReference type="InterPro" id="IPR050166">
    <property type="entry name" value="ABC_transporter_ATP-bind"/>
</dbReference>
<sequence length="204" mass="22866">MLKVSEVTKKWNDQTILHCLSFSVKQGERVALTAPSGTGKTTLISILAGIDKEFSGTVALKCKKRGVVFQEPGLFWYKTVGQNILYPLELEKLPLDRQIQERYRLWLCVTGLGKYEDHYPHEISRGMKQKTALVRALILNPDFLLMDEPFSAMDKASVTSIVNHIHSSCPGITLVAASHTLEGSLDFFDKVLVAEKTPITKFEI</sequence>
<keyword evidence="6" id="KW-1185">Reference proteome</keyword>
<dbReference type="eggNOG" id="COG1116">
    <property type="taxonomic scope" value="Bacteria"/>
</dbReference>
<dbReference type="AlphaFoldDB" id="C0QI13"/>
<dbReference type="KEGG" id="dat:HRM2_26550"/>
<dbReference type="SUPFAM" id="SSF52540">
    <property type="entry name" value="P-loop containing nucleoside triphosphate hydrolases"/>
    <property type="match status" value="1"/>
</dbReference>
<organism evidence="5 6">
    <name type="scientific">Desulforapulum autotrophicum (strain ATCC 43914 / DSM 3382 / VKM B-1955 / HRM2)</name>
    <name type="common">Desulfobacterium autotrophicum</name>
    <dbReference type="NCBI Taxonomy" id="177437"/>
    <lineage>
        <taxon>Bacteria</taxon>
        <taxon>Pseudomonadati</taxon>
        <taxon>Thermodesulfobacteriota</taxon>
        <taxon>Desulfobacteria</taxon>
        <taxon>Desulfobacterales</taxon>
        <taxon>Desulfobacteraceae</taxon>
        <taxon>Desulforapulum</taxon>
    </lineage>
</organism>
<dbReference type="Proteomes" id="UP000000442">
    <property type="component" value="Chromosome"/>
</dbReference>
<evidence type="ECO:0000256" key="3">
    <source>
        <dbReference type="ARBA" id="ARBA00022840"/>
    </source>
</evidence>
<proteinExistence type="predicted"/>
<dbReference type="InterPro" id="IPR027417">
    <property type="entry name" value="P-loop_NTPase"/>
</dbReference>
<dbReference type="HOGENOM" id="CLU_000604_1_22_7"/>
<evidence type="ECO:0000259" key="4">
    <source>
        <dbReference type="PROSITE" id="PS50893"/>
    </source>
</evidence>
<dbReference type="PROSITE" id="PS50893">
    <property type="entry name" value="ABC_TRANSPORTER_2"/>
    <property type="match status" value="1"/>
</dbReference>
<feature type="domain" description="ABC transporter" evidence="4">
    <location>
        <begin position="2"/>
        <end position="204"/>
    </location>
</feature>
<reference evidence="5 6" key="1">
    <citation type="journal article" date="2009" name="Environ. Microbiol.">
        <title>Genome sequence of Desulfobacterium autotrophicum HRM2, a marine sulfate reducer oxidizing organic carbon completely to carbon dioxide.</title>
        <authorList>
            <person name="Strittmatter A.W."/>
            <person name="Liesegang H."/>
            <person name="Rabus R."/>
            <person name="Decker I."/>
            <person name="Amann J."/>
            <person name="Andres S."/>
            <person name="Henne A."/>
            <person name="Fricke W.F."/>
            <person name="Martinez-Arias R."/>
            <person name="Bartels D."/>
            <person name="Goesmann A."/>
            <person name="Krause L."/>
            <person name="Puehler A."/>
            <person name="Klenk H.P."/>
            <person name="Richter M."/>
            <person name="Schuler M."/>
            <person name="Gloeckner F.O."/>
            <person name="Meyerdierks A."/>
            <person name="Gottschalk G."/>
            <person name="Amann R."/>
        </authorList>
    </citation>
    <scope>NUCLEOTIDE SEQUENCE [LARGE SCALE GENOMIC DNA]</scope>
    <source>
        <strain evidence="6">ATCC 43914 / DSM 3382 / HRM2</strain>
    </source>
</reference>
<keyword evidence="3" id="KW-0067">ATP-binding</keyword>
<protein>
    <submittedName>
        <fullName evidence="5">SsuB</fullName>
    </submittedName>
</protein>
<name>C0QI13_DESAH</name>
<dbReference type="PANTHER" id="PTHR42788:SF13">
    <property type="entry name" value="ALIPHATIC SULFONATES IMPORT ATP-BINDING PROTEIN SSUB"/>
    <property type="match status" value="1"/>
</dbReference>
<dbReference type="PANTHER" id="PTHR42788">
    <property type="entry name" value="TAURINE IMPORT ATP-BINDING PROTEIN-RELATED"/>
    <property type="match status" value="1"/>
</dbReference>
<evidence type="ECO:0000256" key="1">
    <source>
        <dbReference type="ARBA" id="ARBA00022448"/>
    </source>
</evidence>
<dbReference type="InterPro" id="IPR003439">
    <property type="entry name" value="ABC_transporter-like_ATP-bd"/>
</dbReference>
<evidence type="ECO:0000313" key="5">
    <source>
        <dbReference type="EMBL" id="ACN15749.1"/>
    </source>
</evidence>
<dbReference type="GO" id="GO:0005524">
    <property type="term" value="F:ATP binding"/>
    <property type="evidence" value="ECO:0007669"/>
    <property type="project" value="UniProtKB-KW"/>
</dbReference>